<evidence type="ECO:0000256" key="1">
    <source>
        <dbReference type="ARBA" id="ARBA00004448"/>
    </source>
</evidence>
<name>A0A3P7JL17_ANGCS</name>
<evidence type="ECO:0000256" key="4">
    <source>
        <dbReference type="ARBA" id="ARBA00022792"/>
    </source>
</evidence>
<dbReference type="EMBL" id="UYYA01004132">
    <property type="protein sequence ID" value="VDM59825.1"/>
    <property type="molecule type" value="Genomic_DNA"/>
</dbReference>
<dbReference type="GO" id="GO:0032979">
    <property type="term" value="P:protein insertion into mitochondrial inner membrane from matrix"/>
    <property type="evidence" value="ECO:0007669"/>
    <property type="project" value="TreeGrafter"/>
</dbReference>
<feature type="transmembrane region" description="Helical" evidence="10">
    <location>
        <begin position="27"/>
        <end position="44"/>
    </location>
</feature>
<dbReference type="PANTHER" id="PTHR12428:SF66">
    <property type="entry name" value="MITOCHONDRIAL INNER MEMBRANE PROTEIN OXA1L"/>
    <property type="match status" value="1"/>
</dbReference>
<dbReference type="InterPro" id="IPR001708">
    <property type="entry name" value="YidC/ALB3/OXA1/COX18"/>
</dbReference>
<comment type="subcellular location">
    <subcellularLocation>
        <location evidence="9">Membrane</location>
        <topology evidence="9">Multi-pass membrane protein</topology>
    </subcellularLocation>
    <subcellularLocation>
        <location evidence="1">Mitochondrion inner membrane</location>
        <topology evidence="1">Multi-pass membrane protein</topology>
    </subcellularLocation>
</comment>
<keyword evidence="3 9" id="KW-0812">Transmembrane</keyword>
<dbReference type="AlphaFoldDB" id="A0A3P7JL17"/>
<dbReference type="Pfam" id="PF02096">
    <property type="entry name" value="60KD_IMP"/>
    <property type="match status" value="1"/>
</dbReference>
<evidence type="ECO:0000313" key="13">
    <source>
        <dbReference type="Proteomes" id="UP000267027"/>
    </source>
</evidence>
<dbReference type="InterPro" id="IPR028055">
    <property type="entry name" value="YidC/Oxa/ALB_C"/>
</dbReference>
<keyword evidence="8 10" id="KW-0472">Membrane</keyword>
<dbReference type="Proteomes" id="UP000267027">
    <property type="component" value="Unassembled WGS sequence"/>
</dbReference>
<protein>
    <recommendedName>
        <fullName evidence="11">Membrane insertase YidC/Oxa/ALB C-terminal domain-containing protein</fullName>
    </recommendedName>
</protein>
<keyword evidence="7" id="KW-0496">Mitochondrion</keyword>
<feature type="transmembrane region" description="Helical" evidence="10">
    <location>
        <begin position="112"/>
        <end position="133"/>
    </location>
</feature>
<evidence type="ECO:0000256" key="3">
    <source>
        <dbReference type="ARBA" id="ARBA00022692"/>
    </source>
</evidence>
<dbReference type="GO" id="GO:0005743">
    <property type="term" value="C:mitochondrial inner membrane"/>
    <property type="evidence" value="ECO:0007669"/>
    <property type="project" value="UniProtKB-SubCell"/>
</dbReference>
<proteinExistence type="inferred from homology"/>
<dbReference type="CDD" id="cd20069">
    <property type="entry name" value="5TM_Oxa1-like"/>
    <property type="match status" value="1"/>
</dbReference>
<sequence>MVLLEQQIFLEQRDFLKSKDIRLGRQFLILLANGGVFATQFFAIKKMVEVGYPGLSTGGIAWFKDLTATDPYYALPLISAATMALVTRVGIEVGTTADQMTPTMRLGMQYGVPLLILVVSSQFSTGICVYWCASNMISLLYAGAFTVPAIRKLFNIPPLVQSPKENQKKNSFREAIATYKANKRIPPTIAQLKEQDAMQFKKAGRGKPIIKSS</sequence>
<evidence type="ECO:0000256" key="2">
    <source>
        <dbReference type="ARBA" id="ARBA00009877"/>
    </source>
</evidence>
<evidence type="ECO:0000313" key="12">
    <source>
        <dbReference type="EMBL" id="VDM59825.1"/>
    </source>
</evidence>
<dbReference type="GO" id="GO:0032977">
    <property type="term" value="F:membrane insertase activity"/>
    <property type="evidence" value="ECO:0007669"/>
    <property type="project" value="InterPro"/>
</dbReference>
<evidence type="ECO:0000256" key="9">
    <source>
        <dbReference type="RuleBase" id="RU003945"/>
    </source>
</evidence>
<evidence type="ECO:0000256" key="8">
    <source>
        <dbReference type="ARBA" id="ARBA00023136"/>
    </source>
</evidence>
<accession>A0A3P7JL17</accession>
<reference evidence="12 13" key="1">
    <citation type="submission" date="2018-11" db="EMBL/GenBank/DDBJ databases">
        <authorList>
            <consortium name="Pathogen Informatics"/>
        </authorList>
    </citation>
    <scope>NUCLEOTIDE SEQUENCE [LARGE SCALE GENOMIC DNA]</scope>
    <source>
        <strain evidence="12 13">Costa Rica</strain>
    </source>
</reference>
<organism evidence="12 13">
    <name type="scientific">Angiostrongylus costaricensis</name>
    <name type="common">Nematode worm</name>
    <dbReference type="NCBI Taxonomy" id="334426"/>
    <lineage>
        <taxon>Eukaryota</taxon>
        <taxon>Metazoa</taxon>
        <taxon>Ecdysozoa</taxon>
        <taxon>Nematoda</taxon>
        <taxon>Chromadorea</taxon>
        <taxon>Rhabditida</taxon>
        <taxon>Rhabditina</taxon>
        <taxon>Rhabditomorpha</taxon>
        <taxon>Strongyloidea</taxon>
        <taxon>Metastrongylidae</taxon>
        <taxon>Angiostrongylus</taxon>
    </lineage>
</organism>
<keyword evidence="4" id="KW-0999">Mitochondrion inner membrane</keyword>
<keyword evidence="5" id="KW-0809">Transit peptide</keyword>
<evidence type="ECO:0000256" key="7">
    <source>
        <dbReference type="ARBA" id="ARBA00023128"/>
    </source>
</evidence>
<dbReference type="OrthoDB" id="2148490at2759"/>
<dbReference type="STRING" id="334426.A0A3P7JL17"/>
<dbReference type="PANTHER" id="PTHR12428">
    <property type="entry name" value="OXA1"/>
    <property type="match status" value="1"/>
</dbReference>
<feature type="domain" description="Membrane insertase YidC/Oxa/ALB C-terminal" evidence="11">
    <location>
        <begin position="16"/>
        <end position="140"/>
    </location>
</feature>
<evidence type="ECO:0000256" key="5">
    <source>
        <dbReference type="ARBA" id="ARBA00022946"/>
    </source>
</evidence>
<keyword evidence="13" id="KW-1185">Reference proteome</keyword>
<gene>
    <name evidence="12" type="ORF">ACOC_LOCUS8240</name>
</gene>
<evidence type="ECO:0000256" key="10">
    <source>
        <dbReference type="SAM" id="Phobius"/>
    </source>
</evidence>
<evidence type="ECO:0000259" key="11">
    <source>
        <dbReference type="Pfam" id="PF02096"/>
    </source>
</evidence>
<evidence type="ECO:0000256" key="6">
    <source>
        <dbReference type="ARBA" id="ARBA00022989"/>
    </source>
</evidence>
<comment type="similarity">
    <text evidence="2 9">Belongs to the OXA1/ALB3/YidC family.</text>
</comment>
<keyword evidence="6 10" id="KW-1133">Transmembrane helix</keyword>
<feature type="transmembrane region" description="Helical" evidence="10">
    <location>
        <begin position="72"/>
        <end position="91"/>
    </location>
</feature>